<sequence>MRKLFKTNFKQRIDDFEKVAIGKEESAKLLGGFKEYKPIIYDHEFKEMKPLKVNNLLIGSNGQD</sequence>
<protein>
    <submittedName>
        <fullName evidence="1">Uncharacterized protein</fullName>
    </submittedName>
</protein>
<comment type="caution">
    <text evidence="1">The sequence shown here is derived from an EMBL/GenBank/DDBJ whole genome shotgun (WGS) entry which is preliminary data.</text>
</comment>
<proteinExistence type="predicted"/>
<organism evidence="1 2">
    <name type="scientific">Belliella marina</name>
    <dbReference type="NCBI Taxonomy" id="1644146"/>
    <lineage>
        <taxon>Bacteria</taxon>
        <taxon>Pseudomonadati</taxon>
        <taxon>Bacteroidota</taxon>
        <taxon>Cytophagia</taxon>
        <taxon>Cytophagales</taxon>
        <taxon>Cyclobacteriaceae</taxon>
        <taxon>Belliella</taxon>
    </lineage>
</organism>
<keyword evidence="2" id="KW-1185">Reference proteome</keyword>
<dbReference type="EMBL" id="JBHUHR010000001">
    <property type="protein sequence ID" value="MFD2033386.1"/>
    <property type="molecule type" value="Genomic_DNA"/>
</dbReference>
<evidence type="ECO:0000313" key="2">
    <source>
        <dbReference type="Proteomes" id="UP001597361"/>
    </source>
</evidence>
<name>A0ABW4VI91_9BACT</name>
<accession>A0ABW4VI91</accession>
<gene>
    <name evidence="1" type="ORF">ACFSKL_01220</name>
</gene>
<dbReference type="RefSeq" id="WP_376882647.1">
    <property type="nucleotide sequence ID" value="NZ_JBHUHR010000001.1"/>
</dbReference>
<evidence type="ECO:0000313" key="1">
    <source>
        <dbReference type="EMBL" id="MFD2033386.1"/>
    </source>
</evidence>
<reference evidence="2" key="1">
    <citation type="journal article" date="2019" name="Int. J. Syst. Evol. Microbiol.">
        <title>The Global Catalogue of Microorganisms (GCM) 10K type strain sequencing project: providing services to taxonomists for standard genome sequencing and annotation.</title>
        <authorList>
            <consortium name="The Broad Institute Genomics Platform"/>
            <consortium name="The Broad Institute Genome Sequencing Center for Infectious Disease"/>
            <person name="Wu L."/>
            <person name="Ma J."/>
        </authorList>
    </citation>
    <scope>NUCLEOTIDE SEQUENCE [LARGE SCALE GENOMIC DNA]</scope>
    <source>
        <strain evidence="2">CGMCC 1.15180</strain>
    </source>
</reference>
<dbReference type="Proteomes" id="UP001597361">
    <property type="component" value="Unassembled WGS sequence"/>
</dbReference>